<keyword evidence="2" id="KW-0255">Endonuclease</keyword>
<dbReference type="PANTHER" id="PTHR36181:SF4">
    <property type="entry name" value="LAGLIDADG ENDONUCLEASE"/>
    <property type="match status" value="1"/>
</dbReference>
<dbReference type="InterPro" id="IPR004860">
    <property type="entry name" value="LAGLIDADG_dom"/>
</dbReference>
<evidence type="ECO:0000313" key="2">
    <source>
        <dbReference type="EMBL" id="QDH07201.1"/>
    </source>
</evidence>
<name>A0A513WZU5_9HYPO</name>
<geneLocation type="mitochondrion" evidence="2"/>
<dbReference type="InterPro" id="IPR027434">
    <property type="entry name" value="Homing_endonucl"/>
</dbReference>
<evidence type="ECO:0000259" key="1">
    <source>
        <dbReference type="Pfam" id="PF00961"/>
    </source>
</evidence>
<protein>
    <submittedName>
        <fullName evidence="2">LAGLIDADG endonuclease</fullName>
    </submittedName>
</protein>
<accession>A0A513WZU5</accession>
<reference evidence="2" key="1">
    <citation type="submission" date="2018-05" db="EMBL/GenBank/DDBJ databases">
        <authorList>
            <person name="Zhang Y."/>
        </authorList>
    </citation>
    <scope>NUCLEOTIDE SEQUENCE</scope>
</reference>
<feature type="domain" description="Homing endonuclease LAGLIDADG" evidence="1">
    <location>
        <begin position="124"/>
        <end position="179"/>
    </location>
</feature>
<dbReference type="SUPFAM" id="SSF55608">
    <property type="entry name" value="Homing endonucleases"/>
    <property type="match status" value="1"/>
</dbReference>
<dbReference type="EMBL" id="MH400233">
    <property type="protein sequence ID" value="QDH07201.1"/>
    <property type="molecule type" value="Genomic_DNA"/>
</dbReference>
<organism evidence="2">
    <name type="scientific">Ophiocordyceps sinensis</name>
    <dbReference type="NCBI Taxonomy" id="72228"/>
    <lineage>
        <taxon>Eukaryota</taxon>
        <taxon>Fungi</taxon>
        <taxon>Dikarya</taxon>
        <taxon>Ascomycota</taxon>
        <taxon>Pezizomycotina</taxon>
        <taxon>Sordariomycetes</taxon>
        <taxon>Hypocreomycetidae</taxon>
        <taxon>Hypocreales</taxon>
        <taxon>Ophiocordycipitaceae</taxon>
        <taxon>Ophiocordyceps</taxon>
    </lineage>
</organism>
<keyword evidence="2" id="KW-0496">Mitochondrion</keyword>
<sequence length="218" mass="24808">MWEKLSNSGDTLKLLVPSYSWKAISGWTNHSCKVISQKISEKNVGNRGSKSVICETITVKEQRVNGSWSNKQLKDLRYTLTGFEINRWASNPSNQIRNSRLYSTLEKTNSLIHKSPLNPWLVRGFTDGDGSFSVSISKKNTGIGWKIQPLFHIGLDPKDLPLRKIQAYFNVGKIYTASRFALRASRFALRASRFALRASRFALKEELSYIQLAHEKIL</sequence>
<keyword evidence="2" id="KW-0378">Hydrolase</keyword>
<dbReference type="GO" id="GO:0005739">
    <property type="term" value="C:mitochondrion"/>
    <property type="evidence" value="ECO:0007669"/>
    <property type="project" value="UniProtKB-ARBA"/>
</dbReference>
<dbReference type="AlphaFoldDB" id="A0A513WZU5"/>
<gene>
    <name evidence="2" type="primary">orf218</name>
</gene>
<dbReference type="Gene3D" id="3.10.28.10">
    <property type="entry name" value="Homing endonucleases"/>
    <property type="match status" value="1"/>
</dbReference>
<proteinExistence type="predicted"/>
<dbReference type="InterPro" id="IPR051289">
    <property type="entry name" value="LAGLIDADG_Endonuclease"/>
</dbReference>
<dbReference type="Pfam" id="PF00961">
    <property type="entry name" value="LAGLIDADG_1"/>
    <property type="match status" value="1"/>
</dbReference>
<dbReference type="PANTHER" id="PTHR36181">
    <property type="entry name" value="INTRON-ENCODED ENDONUCLEASE AI3-RELATED"/>
    <property type="match status" value="1"/>
</dbReference>
<keyword evidence="2" id="KW-0540">Nuclease</keyword>
<dbReference type="GO" id="GO:0004519">
    <property type="term" value="F:endonuclease activity"/>
    <property type="evidence" value="ECO:0007669"/>
    <property type="project" value="UniProtKB-KW"/>
</dbReference>